<protein>
    <submittedName>
        <fullName evidence="1">Uncharacterized protein</fullName>
    </submittedName>
</protein>
<evidence type="ECO:0000313" key="1">
    <source>
        <dbReference type="EMBL" id="JAE24837.1"/>
    </source>
</evidence>
<reference evidence="1" key="1">
    <citation type="submission" date="2014-09" db="EMBL/GenBank/DDBJ databases">
        <authorList>
            <person name="Magalhaes I.L.F."/>
            <person name="Oliveira U."/>
            <person name="Santos F.R."/>
            <person name="Vidigal T.H.D.A."/>
            <person name="Brescovit A.D."/>
            <person name="Santos A.J."/>
        </authorList>
    </citation>
    <scope>NUCLEOTIDE SEQUENCE</scope>
    <source>
        <tissue evidence="1">Shoot tissue taken approximately 20 cm above the soil surface</tissue>
    </source>
</reference>
<dbReference type="EMBL" id="GBRH01173059">
    <property type="protein sequence ID" value="JAE24837.1"/>
    <property type="molecule type" value="Transcribed_RNA"/>
</dbReference>
<reference evidence="1" key="2">
    <citation type="journal article" date="2015" name="Data Brief">
        <title>Shoot transcriptome of the giant reed, Arundo donax.</title>
        <authorList>
            <person name="Barrero R.A."/>
            <person name="Guerrero F.D."/>
            <person name="Moolhuijzen P."/>
            <person name="Goolsby J.A."/>
            <person name="Tidwell J."/>
            <person name="Bellgard S.E."/>
            <person name="Bellgard M.I."/>
        </authorList>
    </citation>
    <scope>NUCLEOTIDE SEQUENCE</scope>
    <source>
        <tissue evidence="1">Shoot tissue taken approximately 20 cm above the soil surface</tissue>
    </source>
</reference>
<dbReference type="AlphaFoldDB" id="A0A0A9GK22"/>
<sequence length="60" mass="7347">MLRPVRQFPEITWTMRSRAAWPVMRWWPESWPIQPDWIQMNPMRPPARRCDQAVAQARTQ</sequence>
<proteinExistence type="predicted"/>
<name>A0A0A9GK22_ARUDO</name>
<accession>A0A0A9GK22</accession>
<organism evidence="1">
    <name type="scientific">Arundo donax</name>
    <name type="common">Giant reed</name>
    <name type="synonym">Donax arundinaceus</name>
    <dbReference type="NCBI Taxonomy" id="35708"/>
    <lineage>
        <taxon>Eukaryota</taxon>
        <taxon>Viridiplantae</taxon>
        <taxon>Streptophyta</taxon>
        <taxon>Embryophyta</taxon>
        <taxon>Tracheophyta</taxon>
        <taxon>Spermatophyta</taxon>
        <taxon>Magnoliopsida</taxon>
        <taxon>Liliopsida</taxon>
        <taxon>Poales</taxon>
        <taxon>Poaceae</taxon>
        <taxon>PACMAD clade</taxon>
        <taxon>Arundinoideae</taxon>
        <taxon>Arundineae</taxon>
        <taxon>Arundo</taxon>
    </lineage>
</organism>